<sequence length="157" mass="18055">MSFKKPHSMTPDCKKVPSLPYKSITLSPFSLLRKKLLRHYIPNKNSIIASIPTSPRMLSNTKQKICINSILEITQRTKVFKKSLQNSPYKISSKLNISKENYNISLASSVDIKSNHETYYKPNHKLNPLTSDFSKKIREKYPLLIKGSQIITNNFDI</sequence>
<keyword evidence="2" id="KW-1185">Reference proteome</keyword>
<proteinExistence type="predicted"/>
<organism evidence="1 2">
    <name type="scientific">Stentor coeruleus</name>
    <dbReference type="NCBI Taxonomy" id="5963"/>
    <lineage>
        <taxon>Eukaryota</taxon>
        <taxon>Sar</taxon>
        <taxon>Alveolata</taxon>
        <taxon>Ciliophora</taxon>
        <taxon>Postciliodesmatophora</taxon>
        <taxon>Heterotrichea</taxon>
        <taxon>Heterotrichida</taxon>
        <taxon>Stentoridae</taxon>
        <taxon>Stentor</taxon>
    </lineage>
</organism>
<accession>A0A1R2AYC6</accession>
<evidence type="ECO:0000313" key="2">
    <source>
        <dbReference type="Proteomes" id="UP000187209"/>
    </source>
</evidence>
<comment type="caution">
    <text evidence="1">The sequence shown here is derived from an EMBL/GenBank/DDBJ whole genome shotgun (WGS) entry which is preliminary data.</text>
</comment>
<dbReference type="AlphaFoldDB" id="A0A1R2AYC6"/>
<name>A0A1R2AYC6_9CILI</name>
<dbReference type="Proteomes" id="UP000187209">
    <property type="component" value="Unassembled WGS sequence"/>
</dbReference>
<evidence type="ECO:0000313" key="1">
    <source>
        <dbReference type="EMBL" id="OMJ69529.1"/>
    </source>
</evidence>
<dbReference type="EMBL" id="MPUH01001187">
    <property type="protein sequence ID" value="OMJ69529.1"/>
    <property type="molecule type" value="Genomic_DNA"/>
</dbReference>
<protein>
    <submittedName>
        <fullName evidence="1">Uncharacterized protein</fullName>
    </submittedName>
</protein>
<reference evidence="1 2" key="1">
    <citation type="submission" date="2016-11" db="EMBL/GenBank/DDBJ databases">
        <title>The macronuclear genome of Stentor coeruleus: a giant cell with tiny introns.</title>
        <authorList>
            <person name="Slabodnick M."/>
            <person name="Ruby J.G."/>
            <person name="Reiff S.B."/>
            <person name="Swart E.C."/>
            <person name="Gosai S."/>
            <person name="Prabakaran S."/>
            <person name="Witkowska E."/>
            <person name="Larue G.E."/>
            <person name="Fisher S."/>
            <person name="Freeman R.M."/>
            <person name="Gunawardena J."/>
            <person name="Chu W."/>
            <person name="Stover N.A."/>
            <person name="Gregory B.D."/>
            <person name="Nowacki M."/>
            <person name="Derisi J."/>
            <person name="Roy S.W."/>
            <person name="Marshall W.F."/>
            <person name="Sood P."/>
        </authorList>
    </citation>
    <scope>NUCLEOTIDE SEQUENCE [LARGE SCALE GENOMIC DNA]</scope>
    <source>
        <strain evidence="1">WM001</strain>
    </source>
</reference>
<gene>
    <name evidence="1" type="ORF">SteCoe_32722</name>
</gene>